<proteinExistence type="predicted"/>
<protein>
    <submittedName>
        <fullName evidence="1">Uncharacterized protein</fullName>
    </submittedName>
</protein>
<accession>A0A9W9YMT3</accession>
<evidence type="ECO:0000313" key="1">
    <source>
        <dbReference type="EMBL" id="KAJ7358886.1"/>
    </source>
</evidence>
<organism evidence="1 2">
    <name type="scientific">Desmophyllum pertusum</name>
    <dbReference type="NCBI Taxonomy" id="174260"/>
    <lineage>
        <taxon>Eukaryota</taxon>
        <taxon>Metazoa</taxon>
        <taxon>Cnidaria</taxon>
        <taxon>Anthozoa</taxon>
        <taxon>Hexacorallia</taxon>
        <taxon>Scleractinia</taxon>
        <taxon>Caryophylliina</taxon>
        <taxon>Caryophylliidae</taxon>
        <taxon>Desmophyllum</taxon>
    </lineage>
</organism>
<keyword evidence="2" id="KW-1185">Reference proteome</keyword>
<sequence>MWEELFYRITINSSSCEASCRFLTQLQNFSSILDGDGSIPPTPNISIVTNKTFTSISLRWDPVHNTSGTPVYLIAMDITGDFGMRTPFYLIEVFTVPQATLKTVLLCALVDSNLRAKFNGIFYKFHIAVLTENSSISYGAQTLEISLPQPAPVSNVALTSLAYDNASNPKLKLTASWTQSEPKRRTCCYKPRYVLGSAMSIPDFKQSKSGDNWDQQTGSCASSSHLPKAVQECESAPSCQVGFTLVEIWVVV</sequence>
<name>A0A9W9YMT3_9CNID</name>
<evidence type="ECO:0000313" key="2">
    <source>
        <dbReference type="Proteomes" id="UP001163046"/>
    </source>
</evidence>
<dbReference type="EMBL" id="MU827314">
    <property type="protein sequence ID" value="KAJ7358886.1"/>
    <property type="molecule type" value="Genomic_DNA"/>
</dbReference>
<comment type="caution">
    <text evidence="1">The sequence shown here is derived from an EMBL/GenBank/DDBJ whole genome shotgun (WGS) entry which is preliminary data.</text>
</comment>
<dbReference type="OrthoDB" id="10471023at2759"/>
<dbReference type="Proteomes" id="UP001163046">
    <property type="component" value="Unassembled WGS sequence"/>
</dbReference>
<gene>
    <name evidence="1" type="ORF">OS493_020724</name>
</gene>
<reference evidence="1" key="1">
    <citation type="submission" date="2023-01" db="EMBL/GenBank/DDBJ databases">
        <title>Genome assembly of the deep-sea coral Lophelia pertusa.</title>
        <authorList>
            <person name="Herrera S."/>
            <person name="Cordes E."/>
        </authorList>
    </citation>
    <scope>NUCLEOTIDE SEQUENCE</scope>
    <source>
        <strain evidence="1">USNM1676648</strain>
        <tissue evidence="1">Polyp</tissue>
    </source>
</reference>
<dbReference type="AlphaFoldDB" id="A0A9W9YMT3"/>